<evidence type="ECO:0000313" key="3">
    <source>
        <dbReference type="Proteomes" id="UP000054321"/>
    </source>
</evidence>
<dbReference type="EMBL" id="KN832879">
    <property type="protein sequence ID" value="KIM99201.1"/>
    <property type="molecule type" value="Genomic_DNA"/>
</dbReference>
<dbReference type="Proteomes" id="UP000054321">
    <property type="component" value="Unassembled WGS sequence"/>
</dbReference>
<protein>
    <submittedName>
        <fullName evidence="2">Uncharacterized protein</fullName>
    </submittedName>
</protein>
<accession>A0A0C3HA27</accession>
<dbReference type="HOGENOM" id="CLU_927796_0_0_1"/>
<dbReference type="InParanoid" id="A0A0C3HA27"/>
<gene>
    <name evidence="2" type="ORF">OIDMADRAFT_56361</name>
</gene>
<proteinExistence type="predicted"/>
<sequence length="300" mass="31882">MLSFSVILITFLTASGTVYGIAVPAAPAAPPKTTPINPGDKGLSPFMRCAMALPNWPNANKDAIKKCADENRSTSHKRDISIDARYTPGDYTKCLEAIPGYPHNYDTQKAALCAEILPSQEEATGSTLKPRDASSLLGVLGEYLSPVCPVDPSSTINWTRFMTASTLKGWANTICSEAVNAPLTNGNQKHATDNKHGLRKIGISYAMGPQVQTVLTLLDYGLDFFKVKDEAVKYCVDAINAGIDACVFNAKAGLEHASVMPSFTSYITAAMGGPLSGDPLGRRDLANYGGVVDVSFPKGS</sequence>
<keyword evidence="1" id="KW-0732">Signal</keyword>
<organism evidence="2 3">
    <name type="scientific">Oidiodendron maius (strain Zn)</name>
    <dbReference type="NCBI Taxonomy" id="913774"/>
    <lineage>
        <taxon>Eukaryota</taxon>
        <taxon>Fungi</taxon>
        <taxon>Dikarya</taxon>
        <taxon>Ascomycota</taxon>
        <taxon>Pezizomycotina</taxon>
        <taxon>Leotiomycetes</taxon>
        <taxon>Leotiomycetes incertae sedis</taxon>
        <taxon>Myxotrichaceae</taxon>
        <taxon>Oidiodendron</taxon>
    </lineage>
</organism>
<reference evidence="3" key="2">
    <citation type="submission" date="2015-01" db="EMBL/GenBank/DDBJ databases">
        <title>Evolutionary Origins and Diversification of the Mycorrhizal Mutualists.</title>
        <authorList>
            <consortium name="DOE Joint Genome Institute"/>
            <consortium name="Mycorrhizal Genomics Consortium"/>
            <person name="Kohler A."/>
            <person name="Kuo A."/>
            <person name="Nagy L.G."/>
            <person name="Floudas D."/>
            <person name="Copeland A."/>
            <person name="Barry K.W."/>
            <person name="Cichocki N."/>
            <person name="Veneault-Fourrey C."/>
            <person name="LaButti K."/>
            <person name="Lindquist E.A."/>
            <person name="Lipzen A."/>
            <person name="Lundell T."/>
            <person name="Morin E."/>
            <person name="Murat C."/>
            <person name="Riley R."/>
            <person name="Ohm R."/>
            <person name="Sun H."/>
            <person name="Tunlid A."/>
            <person name="Henrissat B."/>
            <person name="Grigoriev I.V."/>
            <person name="Hibbett D.S."/>
            <person name="Martin F."/>
        </authorList>
    </citation>
    <scope>NUCLEOTIDE SEQUENCE [LARGE SCALE GENOMIC DNA]</scope>
    <source>
        <strain evidence="3">Zn</strain>
    </source>
</reference>
<name>A0A0C3HA27_OIDMZ</name>
<feature type="signal peptide" evidence="1">
    <location>
        <begin position="1"/>
        <end position="20"/>
    </location>
</feature>
<reference evidence="2 3" key="1">
    <citation type="submission" date="2014-04" db="EMBL/GenBank/DDBJ databases">
        <authorList>
            <consortium name="DOE Joint Genome Institute"/>
            <person name="Kuo A."/>
            <person name="Martino E."/>
            <person name="Perotto S."/>
            <person name="Kohler A."/>
            <person name="Nagy L.G."/>
            <person name="Floudas D."/>
            <person name="Copeland A."/>
            <person name="Barry K.W."/>
            <person name="Cichocki N."/>
            <person name="Veneault-Fourrey C."/>
            <person name="LaButti K."/>
            <person name="Lindquist E.A."/>
            <person name="Lipzen A."/>
            <person name="Lundell T."/>
            <person name="Morin E."/>
            <person name="Murat C."/>
            <person name="Sun H."/>
            <person name="Tunlid A."/>
            <person name="Henrissat B."/>
            <person name="Grigoriev I.V."/>
            <person name="Hibbett D.S."/>
            <person name="Martin F."/>
            <person name="Nordberg H.P."/>
            <person name="Cantor M.N."/>
            <person name="Hua S.X."/>
        </authorList>
    </citation>
    <scope>NUCLEOTIDE SEQUENCE [LARGE SCALE GENOMIC DNA]</scope>
    <source>
        <strain evidence="2 3">Zn</strain>
    </source>
</reference>
<evidence type="ECO:0000256" key="1">
    <source>
        <dbReference type="SAM" id="SignalP"/>
    </source>
</evidence>
<feature type="chain" id="PRO_5002165299" evidence="1">
    <location>
        <begin position="21"/>
        <end position="300"/>
    </location>
</feature>
<dbReference type="AlphaFoldDB" id="A0A0C3HA27"/>
<keyword evidence="3" id="KW-1185">Reference proteome</keyword>
<evidence type="ECO:0000313" key="2">
    <source>
        <dbReference type="EMBL" id="KIM99201.1"/>
    </source>
</evidence>